<evidence type="ECO:0000256" key="3">
    <source>
        <dbReference type="ARBA" id="ARBA00047720"/>
    </source>
</evidence>
<dbReference type="InterPro" id="IPR006680">
    <property type="entry name" value="Amidohydro-rel"/>
</dbReference>
<dbReference type="InterPro" id="IPR011059">
    <property type="entry name" value="Metal-dep_hydrolase_composite"/>
</dbReference>
<dbReference type="InterPro" id="IPR026912">
    <property type="entry name" value="Adenine_deam_C"/>
</dbReference>
<keyword evidence="7" id="KW-1185">Reference proteome</keyword>
<comment type="catalytic activity">
    <reaction evidence="3">
        <text>adenine + H2O + H(+) = hypoxanthine + NH4(+)</text>
        <dbReference type="Rhea" id="RHEA:23688"/>
        <dbReference type="ChEBI" id="CHEBI:15377"/>
        <dbReference type="ChEBI" id="CHEBI:15378"/>
        <dbReference type="ChEBI" id="CHEBI:16708"/>
        <dbReference type="ChEBI" id="CHEBI:17368"/>
        <dbReference type="ChEBI" id="CHEBI:28938"/>
        <dbReference type="EC" id="3.5.4.2"/>
    </reaction>
</comment>
<dbReference type="EC" id="3.5.4.2" evidence="2"/>
<accession>A0ABR3T3Q3</accession>
<comment type="caution">
    <text evidence="6">The sequence shown here is derived from an EMBL/GenBank/DDBJ whole genome shotgun (WGS) entry which is preliminary data.</text>
</comment>
<sequence>MSPPEIELGGTSVSSSEICERVSRSEAATLGESNPFSLDLASAQKQAAALHAGKRITGHTALLENEPLWAYAAGGIGDDHNAHQPSDVVERLRLGMMLTVMSGSMNSNLAAVFSNYDLYKDGIDHISFCADDKLCEDLDASGHIDHHVREAIRLGVAELKAYRMATLNPAAYYRLDHILGSVTPAKLADLIILSDLREARPDLVIVDGRVVARNNQALFTNTDPIPDMVLDTIHINPHFFEPSAFHVVPRAGQTSAWVQAMEMYDGYFKRAFHVNLPVSSSRPGEVLADTDKDVLKVVVIDRHHSTKNRGIGFVRGFGLQRGAIACTTNCENQNLVVVGTSDAEIASAVRAISSLGGGLAAVCAGEVLGTVKLDVAGCMSSAPWETVRDESMALGEKVRSVLGSTMRFPYLIASFVGLAAVPDLGLTEMGLVAGGGSELMDVVLDVENGGGSQHAGEDGVPGRHARMKVCCRCPSHAHDVHHFMDTATALK</sequence>
<gene>
    <name evidence="6" type="ORF">SLS56_002525</name>
</gene>
<dbReference type="SUPFAM" id="SSF51338">
    <property type="entry name" value="Composite domain of metallo-dependent hydrolases"/>
    <property type="match status" value="1"/>
</dbReference>
<feature type="domain" description="Amidohydrolase-related" evidence="4">
    <location>
        <begin position="45"/>
        <end position="211"/>
    </location>
</feature>
<dbReference type="Proteomes" id="UP001521116">
    <property type="component" value="Unassembled WGS sequence"/>
</dbReference>
<reference evidence="6 7" key="1">
    <citation type="submission" date="2024-02" db="EMBL/GenBank/DDBJ databases">
        <title>De novo assembly and annotation of 12 fungi associated with fruit tree decline syndrome in Ontario, Canada.</title>
        <authorList>
            <person name="Sulman M."/>
            <person name="Ellouze W."/>
            <person name="Ilyukhin E."/>
        </authorList>
    </citation>
    <scope>NUCLEOTIDE SEQUENCE [LARGE SCALE GENOMIC DNA]</scope>
    <source>
        <strain evidence="6 7">M1-105</strain>
    </source>
</reference>
<dbReference type="EMBL" id="JAJVDC020000017">
    <property type="protein sequence ID" value="KAL1634220.1"/>
    <property type="molecule type" value="Genomic_DNA"/>
</dbReference>
<organism evidence="6 7">
    <name type="scientific">Neofusicoccum ribis</name>
    <dbReference type="NCBI Taxonomy" id="45134"/>
    <lineage>
        <taxon>Eukaryota</taxon>
        <taxon>Fungi</taxon>
        <taxon>Dikarya</taxon>
        <taxon>Ascomycota</taxon>
        <taxon>Pezizomycotina</taxon>
        <taxon>Dothideomycetes</taxon>
        <taxon>Dothideomycetes incertae sedis</taxon>
        <taxon>Botryosphaeriales</taxon>
        <taxon>Botryosphaeriaceae</taxon>
        <taxon>Neofusicoccum</taxon>
    </lineage>
</organism>
<evidence type="ECO:0000256" key="1">
    <source>
        <dbReference type="ARBA" id="ARBA00006773"/>
    </source>
</evidence>
<evidence type="ECO:0000313" key="7">
    <source>
        <dbReference type="Proteomes" id="UP001521116"/>
    </source>
</evidence>
<name>A0ABR3T3Q3_9PEZI</name>
<dbReference type="Pfam" id="PF13382">
    <property type="entry name" value="Adenine_deam_C"/>
    <property type="match status" value="1"/>
</dbReference>
<dbReference type="Pfam" id="PF01979">
    <property type="entry name" value="Amidohydro_1"/>
    <property type="match status" value="1"/>
</dbReference>
<dbReference type="SUPFAM" id="SSF51556">
    <property type="entry name" value="Metallo-dependent hydrolases"/>
    <property type="match status" value="1"/>
</dbReference>
<comment type="similarity">
    <text evidence="1">Belongs to the metallo-dependent hydrolases superfamily. Adenine deaminase family.</text>
</comment>
<evidence type="ECO:0000259" key="5">
    <source>
        <dbReference type="Pfam" id="PF13382"/>
    </source>
</evidence>
<proteinExistence type="inferred from homology"/>
<dbReference type="Gene3D" id="3.20.20.140">
    <property type="entry name" value="Metal-dependent hydrolases"/>
    <property type="match status" value="1"/>
</dbReference>
<dbReference type="Gene3D" id="2.30.40.10">
    <property type="entry name" value="Urease, subunit C, domain 1"/>
    <property type="match status" value="1"/>
</dbReference>
<protein>
    <recommendedName>
        <fullName evidence="2">adenine deaminase</fullName>
        <ecNumber evidence="2">3.5.4.2</ecNumber>
    </recommendedName>
</protein>
<evidence type="ECO:0000313" key="6">
    <source>
        <dbReference type="EMBL" id="KAL1634220.1"/>
    </source>
</evidence>
<evidence type="ECO:0000256" key="2">
    <source>
        <dbReference type="ARBA" id="ARBA00012782"/>
    </source>
</evidence>
<dbReference type="InterPro" id="IPR032466">
    <property type="entry name" value="Metal_Hydrolase"/>
</dbReference>
<evidence type="ECO:0000259" key="4">
    <source>
        <dbReference type="Pfam" id="PF01979"/>
    </source>
</evidence>
<feature type="domain" description="Adenine deaminase C-terminal" evidence="5">
    <location>
        <begin position="282"/>
        <end position="432"/>
    </location>
</feature>